<dbReference type="EnsemblMetazoa" id="AALFPA23_005265.R6680">
    <property type="protein sequence ID" value="AALFPA23_005265.P6680"/>
    <property type="gene ID" value="AALFPA23_005265"/>
</dbReference>
<dbReference type="Gene3D" id="2.60.120.680">
    <property type="entry name" value="GOLD domain"/>
    <property type="match status" value="1"/>
</dbReference>
<dbReference type="InterPro" id="IPR014352">
    <property type="entry name" value="FERM/acyl-CoA-bd_prot_sf"/>
</dbReference>
<evidence type="ECO:0008006" key="7">
    <source>
        <dbReference type="Google" id="ProtNLM"/>
    </source>
</evidence>
<evidence type="ECO:0000259" key="4">
    <source>
        <dbReference type="PROSITE" id="PS51228"/>
    </source>
</evidence>
<dbReference type="InterPro" id="IPR035984">
    <property type="entry name" value="Acyl-CoA-binding_sf"/>
</dbReference>
<evidence type="ECO:0000256" key="1">
    <source>
        <dbReference type="ARBA" id="ARBA00022990"/>
    </source>
</evidence>
<dbReference type="Pfam" id="PF13897">
    <property type="entry name" value="GOLD_2"/>
    <property type="match status" value="1"/>
</dbReference>
<dbReference type="PROSITE" id="PS50866">
    <property type="entry name" value="GOLD"/>
    <property type="match status" value="1"/>
</dbReference>
<sequence>MVSPDNVEQSLRNLSLAAPDGQQGSGSDTDCDNRSLKWHLPLKELYKMACAFYKEKSGKAIHLSYEDNLKLVAFTQQAAHGPLDPSKAPQLGMFDVIGKDRRIAWQHLGTITKLQAMEGFIDLLDRLCPQFKPYVEAIKKDREEKAQQAQAEEARRREQVEKEKEKLAELKRIEDEKNREEVQRRQLQDALNQQTYHQFKDYAEKQFPGNPEQQAVLIRQLQNEHYHQYMQQLQAQVASNFSHMRATSVDSEAAEVDGGNGGMGEQQTGFQIDQATSAKESSQLEYKEQCDSDDESGEYAVISPANMWTKPDVKLFKQEVTSGKGDGVIRVGHGDTITVRVPTHEGGSSLFWEFATDNYDIGFGVYFEWGKPMTTDVSVHVSESDEDDDTLEDDDVVCADDLECGGQQQHKQQYNGGGGGSALANRNPISIIVPIYRRECQTEVYAGSHSYPGEGTYLLKFDNSYSLWRSKTLYYKVFYTR</sequence>
<dbReference type="SUPFAM" id="SSF101576">
    <property type="entry name" value="Supernatant protein factor (SPF), C-terminal domain"/>
    <property type="match status" value="1"/>
</dbReference>
<keyword evidence="6" id="KW-1185">Reference proteome</keyword>
<feature type="domain" description="GOLD" evidence="3">
    <location>
        <begin position="313"/>
        <end position="479"/>
    </location>
</feature>
<evidence type="ECO:0000313" key="5">
    <source>
        <dbReference type="EnsemblMetazoa" id="AALFPA23_005265.P6680"/>
    </source>
</evidence>
<accession>A0ABM1Y382</accession>
<keyword evidence="2" id="KW-0175">Coiled coil</keyword>
<reference evidence="6" key="1">
    <citation type="journal article" date="2015" name="Proc. Natl. Acad. Sci. U.S.A.">
        <title>Genome sequence of the Asian Tiger mosquito, Aedes albopictus, reveals insights into its biology, genetics, and evolution.</title>
        <authorList>
            <person name="Chen X.G."/>
            <person name="Jiang X."/>
            <person name="Gu J."/>
            <person name="Xu M."/>
            <person name="Wu Y."/>
            <person name="Deng Y."/>
            <person name="Zhang C."/>
            <person name="Bonizzoni M."/>
            <person name="Dermauw W."/>
            <person name="Vontas J."/>
            <person name="Armbruster P."/>
            <person name="Huang X."/>
            <person name="Yang Y."/>
            <person name="Zhang H."/>
            <person name="He W."/>
            <person name="Peng H."/>
            <person name="Liu Y."/>
            <person name="Wu K."/>
            <person name="Chen J."/>
            <person name="Lirakis M."/>
            <person name="Topalis P."/>
            <person name="Van Leeuwen T."/>
            <person name="Hall A.B."/>
            <person name="Jiang X."/>
            <person name="Thorpe C."/>
            <person name="Mueller R.L."/>
            <person name="Sun C."/>
            <person name="Waterhouse R.M."/>
            <person name="Yan G."/>
            <person name="Tu Z.J."/>
            <person name="Fang X."/>
            <person name="James A.A."/>
        </authorList>
    </citation>
    <scope>NUCLEOTIDE SEQUENCE [LARGE SCALE GENOMIC DNA]</scope>
    <source>
        <strain evidence="6">Foshan</strain>
    </source>
</reference>
<evidence type="ECO:0000313" key="6">
    <source>
        <dbReference type="Proteomes" id="UP000069940"/>
    </source>
</evidence>
<organism evidence="5 6">
    <name type="scientific">Aedes albopictus</name>
    <name type="common">Asian tiger mosquito</name>
    <name type="synonym">Stegomyia albopicta</name>
    <dbReference type="NCBI Taxonomy" id="7160"/>
    <lineage>
        <taxon>Eukaryota</taxon>
        <taxon>Metazoa</taxon>
        <taxon>Ecdysozoa</taxon>
        <taxon>Arthropoda</taxon>
        <taxon>Hexapoda</taxon>
        <taxon>Insecta</taxon>
        <taxon>Pterygota</taxon>
        <taxon>Neoptera</taxon>
        <taxon>Endopterygota</taxon>
        <taxon>Diptera</taxon>
        <taxon>Nematocera</taxon>
        <taxon>Culicoidea</taxon>
        <taxon>Culicidae</taxon>
        <taxon>Culicinae</taxon>
        <taxon>Aedini</taxon>
        <taxon>Aedes</taxon>
        <taxon>Stegomyia</taxon>
    </lineage>
</organism>
<evidence type="ECO:0000256" key="2">
    <source>
        <dbReference type="SAM" id="Coils"/>
    </source>
</evidence>
<dbReference type="SUPFAM" id="SSF47027">
    <property type="entry name" value="Acyl-CoA binding protein"/>
    <property type="match status" value="1"/>
</dbReference>
<reference evidence="5" key="2">
    <citation type="submission" date="2025-05" db="UniProtKB">
        <authorList>
            <consortium name="EnsemblMetazoa"/>
        </authorList>
    </citation>
    <scope>IDENTIFICATION</scope>
    <source>
        <strain evidence="5">Foshan</strain>
    </source>
</reference>
<protein>
    <recommendedName>
        <fullName evidence="7">Protein involved in maintenance of golgi structure and er-golgi transport</fullName>
    </recommendedName>
</protein>
<keyword evidence="1" id="KW-0007">Acetylation</keyword>
<evidence type="ECO:0000259" key="3">
    <source>
        <dbReference type="PROSITE" id="PS50866"/>
    </source>
</evidence>
<dbReference type="RefSeq" id="XP_062711329.1">
    <property type="nucleotide sequence ID" value="XM_062855345.1"/>
</dbReference>
<feature type="domain" description="ACB" evidence="4">
    <location>
        <begin position="42"/>
        <end position="133"/>
    </location>
</feature>
<dbReference type="PANTHER" id="PTHR22973:SF12">
    <property type="entry name" value="LD35087P"/>
    <property type="match status" value="1"/>
</dbReference>
<dbReference type="GeneID" id="134289479"/>
<dbReference type="Pfam" id="PF00887">
    <property type="entry name" value="ACBP"/>
    <property type="match status" value="1"/>
</dbReference>
<dbReference type="Proteomes" id="UP000069940">
    <property type="component" value="Unassembled WGS sequence"/>
</dbReference>
<dbReference type="InterPro" id="IPR009038">
    <property type="entry name" value="GOLD_dom"/>
</dbReference>
<name>A0ABM1Y382_AEDAL</name>
<dbReference type="Gene3D" id="1.20.80.10">
    <property type="match status" value="1"/>
</dbReference>
<dbReference type="InterPro" id="IPR036598">
    <property type="entry name" value="GOLD_dom_sf"/>
</dbReference>
<dbReference type="InterPro" id="IPR000582">
    <property type="entry name" value="Acyl-CoA-binding_protein"/>
</dbReference>
<feature type="coiled-coil region" evidence="2">
    <location>
        <begin position="135"/>
        <end position="193"/>
    </location>
</feature>
<dbReference type="InterPro" id="IPR052269">
    <property type="entry name" value="Golgi-PI4KB_interaction"/>
</dbReference>
<dbReference type="PANTHER" id="PTHR22973">
    <property type="entry name" value="LD35087P"/>
    <property type="match status" value="1"/>
</dbReference>
<dbReference type="PROSITE" id="PS51228">
    <property type="entry name" value="ACB_2"/>
    <property type="match status" value="1"/>
</dbReference>
<proteinExistence type="predicted"/>